<keyword evidence="7" id="KW-0732">Signal</keyword>
<dbReference type="EMBL" id="CP002059">
    <property type="protein sequence ID" value="ADI63250.1"/>
    <property type="molecule type" value="Genomic_DNA"/>
</dbReference>
<dbReference type="PANTHER" id="PTHR33619:SF3">
    <property type="entry name" value="POLYSACCHARIDE EXPORT PROTEIN GFCE-RELATED"/>
    <property type="match status" value="1"/>
</dbReference>
<evidence type="ECO:0000313" key="19">
    <source>
        <dbReference type="Proteomes" id="UP000001511"/>
    </source>
</evidence>
<keyword evidence="4" id="KW-1134">Transmembrane beta strand</keyword>
<accession>D7E1M3</accession>
<dbReference type="STRING" id="551115.Aazo_0827"/>
<keyword evidence="19" id="KW-1185">Reference proteome</keyword>
<name>D7E1M3_NOSA0</name>
<feature type="region of interest" description="Disordered" evidence="15">
    <location>
        <begin position="44"/>
        <end position="68"/>
    </location>
</feature>
<keyword evidence="12" id="KW-0564">Palmitate</keyword>
<dbReference type="OrthoDB" id="197007at2"/>
<dbReference type="KEGG" id="naz:Aazo_0827"/>
<dbReference type="AlphaFoldDB" id="D7E1M3"/>
<keyword evidence="10" id="KW-0626">Porin</keyword>
<organism evidence="18 19">
    <name type="scientific">Nostoc azollae (strain 0708)</name>
    <name type="common">Anabaena azollae (strain 0708)</name>
    <dbReference type="NCBI Taxonomy" id="551115"/>
    <lineage>
        <taxon>Bacteria</taxon>
        <taxon>Bacillati</taxon>
        <taxon>Cyanobacteriota</taxon>
        <taxon>Cyanophyceae</taxon>
        <taxon>Nostocales</taxon>
        <taxon>Nostocaceae</taxon>
        <taxon>Trichormus</taxon>
    </lineage>
</organism>
<reference evidence="18 19" key="1">
    <citation type="journal article" date="2010" name="PLoS ONE">
        <title>Genome erosion in a nitrogen-fixing vertically transmitted endosymbiotic multicellular cyanobacterium.</title>
        <authorList>
            <person name="Ran L."/>
            <person name="Larsson J."/>
            <person name="Vigil-Stenman T."/>
            <person name="Nylander J.A."/>
            <person name="Ininbergs K."/>
            <person name="Zheng W.W."/>
            <person name="Lapidus A."/>
            <person name="Lowry S."/>
            <person name="Haselkorn R."/>
            <person name="Bergman B."/>
        </authorList>
    </citation>
    <scope>NUCLEOTIDE SEQUENCE [LARGE SCALE GENOMIC DNA]</scope>
    <source>
        <strain evidence="18 19">0708</strain>
    </source>
</reference>
<evidence type="ECO:0000256" key="2">
    <source>
        <dbReference type="ARBA" id="ARBA00009450"/>
    </source>
</evidence>
<dbReference type="Proteomes" id="UP000001511">
    <property type="component" value="Chromosome"/>
</dbReference>
<keyword evidence="13" id="KW-0998">Cell outer membrane</keyword>
<protein>
    <submittedName>
        <fullName evidence="18">Polysaccharide export protein</fullName>
    </submittedName>
</protein>
<keyword evidence="3" id="KW-0813">Transport</keyword>
<dbReference type="RefSeq" id="WP_013190268.1">
    <property type="nucleotide sequence ID" value="NC_014248.1"/>
</dbReference>
<keyword evidence="9" id="KW-0406">Ion transport</keyword>
<dbReference type="InterPro" id="IPR049712">
    <property type="entry name" value="Poly_export"/>
</dbReference>
<dbReference type="HOGENOM" id="CLU_022181_2_0_3"/>
<keyword evidence="5" id="KW-0762">Sugar transport</keyword>
<evidence type="ECO:0000256" key="3">
    <source>
        <dbReference type="ARBA" id="ARBA00022448"/>
    </source>
</evidence>
<evidence type="ECO:0000256" key="15">
    <source>
        <dbReference type="SAM" id="MobiDB-lite"/>
    </source>
</evidence>
<keyword evidence="6" id="KW-0812">Transmembrane</keyword>
<dbReference type="GO" id="GO:0006811">
    <property type="term" value="P:monoatomic ion transport"/>
    <property type="evidence" value="ECO:0007669"/>
    <property type="project" value="UniProtKB-KW"/>
</dbReference>
<dbReference type="GO" id="GO:0015288">
    <property type="term" value="F:porin activity"/>
    <property type="evidence" value="ECO:0007669"/>
    <property type="project" value="UniProtKB-KW"/>
</dbReference>
<evidence type="ECO:0000256" key="7">
    <source>
        <dbReference type="ARBA" id="ARBA00022729"/>
    </source>
</evidence>
<keyword evidence="11" id="KW-0472">Membrane</keyword>
<evidence type="ECO:0000256" key="13">
    <source>
        <dbReference type="ARBA" id="ARBA00023237"/>
    </source>
</evidence>
<dbReference type="GO" id="GO:0015159">
    <property type="term" value="F:polysaccharide transmembrane transporter activity"/>
    <property type="evidence" value="ECO:0007669"/>
    <property type="project" value="InterPro"/>
</dbReference>
<dbReference type="Pfam" id="PF02563">
    <property type="entry name" value="Poly_export"/>
    <property type="match status" value="2"/>
</dbReference>
<evidence type="ECO:0000259" key="16">
    <source>
        <dbReference type="Pfam" id="PF02563"/>
    </source>
</evidence>
<evidence type="ECO:0000256" key="11">
    <source>
        <dbReference type="ARBA" id="ARBA00023136"/>
    </source>
</evidence>
<evidence type="ECO:0000256" key="1">
    <source>
        <dbReference type="ARBA" id="ARBA00004571"/>
    </source>
</evidence>
<dbReference type="Gene3D" id="3.10.560.10">
    <property type="entry name" value="Outer membrane lipoprotein wza domain like"/>
    <property type="match status" value="2"/>
</dbReference>
<dbReference type="PANTHER" id="PTHR33619">
    <property type="entry name" value="POLYSACCHARIDE EXPORT PROTEIN GFCE-RELATED"/>
    <property type="match status" value="1"/>
</dbReference>
<feature type="domain" description="SLBB" evidence="17">
    <location>
        <begin position="225"/>
        <end position="307"/>
    </location>
</feature>
<evidence type="ECO:0000256" key="12">
    <source>
        <dbReference type="ARBA" id="ARBA00023139"/>
    </source>
</evidence>
<evidence type="ECO:0000256" key="6">
    <source>
        <dbReference type="ARBA" id="ARBA00022692"/>
    </source>
</evidence>
<dbReference type="InterPro" id="IPR054765">
    <property type="entry name" value="SLBB_dom"/>
</dbReference>
<evidence type="ECO:0000256" key="5">
    <source>
        <dbReference type="ARBA" id="ARBA00022597"/>
    </source>
</evidence>
<evidence type="ECO:0000256" key="8">
    <source>
        <dbReference type="ARBA" id="ARBA00023047"/>
    </source>
</evidence>
<proteinExistence type="inferred from homology"/>
<evidence type="ECO:0000259" key="17">
    <source>
        <dbReference type="Pfam" id="PF22461"/>
    </source>
</evidence>
<sequence length="456" mass="48901">MFIEPSSHKCAFNALFFVTLHVSVGLITSIQPILAQPSPSVEPSSVEFTTPAATSEEISPSTKEESSPQFNRYFLDTGDTLNVIVQRPPGLYRLGIGDSISVSVQRFPDLSFQAAINPEGNIVVPLLGVISLQGLSLKEAEAKIRSGLNRYVIDPIVLLSLSGERPNLSFSAPIGQDGNIIIPQVGKLFVKGLSLEEVQENIRLALSRITTDTVVTSLSQIRPVQVTITGEVSRPGIYAAGVVIPRITDILPLAGGSTVTADLRQVQIRRKLSDGSTVSQNVDLYASLQSGGSPPNLRLQDGDAIIIPRREVGTDDGYDRKLVARSTLAVPQIKVRILNYAAGGIVTQSLPNGSTFIDVLGGVNLNTANLRDIALVRFDPEKGKAVTQRLDGKKALAGDASQNLALQDNDVILVGRNLIGKLQNLFTTITQPFFNVQSFLQFFQTFGNGFLGGGSN</sequence>
<feature type="compositionally biased region" description="Polar residues" evidence="15">
    <location>
        <begin position="51"/>
        <end position="61"/>
    </location>
</feature>
<dbReference type="Gene3D" id="3.30.1950.10">
    <property type="entry name" value="wza like domain"/>
    <property type="match status" value="2"/>
</dbReference>
<dbReference type="eggNOG" id="COG1596">
    <property type="taxonomic scope" value="Bacteria"/>
</dbReference>
<dbReference type="InterPro" id="IPR003715">
    <property type="entry name" value="Poly_export_N"/>
</dbReference>
<feature type="domain" description="Polysaccharide export protein N-terminal" evidence="16">
    <location>
        <begin position="165"/>
        <end position="216"/>
    </location>
</feature>
<dbReference type="GO" id="GO:0046930">
    <property type="term" value="C:pore complex"/>
    <property type="evidence" value="ECO:0007669"/>
    <property type="project" value="UniProtKB-KW"/>
</dbReference>
<gene>
    <name evidence="18" type="ordered locus">Aazo_0827</name>
</gene>
<dbReference type="Pfam" id="PF22461">
    <property type="entry name" value="SLBB_2"/>
    <property type="match status" value="1"/>
</dbReference>
<keyword evidence="8" id="KW-0625">Polysaccharide transport</keyword>
<dbReference type="GO" id="GO:0009279">
    <property type="term" value="C:cell outer membrane"/>
    <property type="evidence" value="ECO:0007669"/>
    <property type="project" value="UniProtKB-SubCell"/>
</dbReference>
<evidence type="ECO:0000256" key="9">
    <source>
        <dbReference type="ARBA" id="ARBA00023065"/>
    </source>
</evidence>
<evidence type="ECO:0000313" key="18">
    <source>
        <dbReference type="EMBL" id="ADI63250.1"/>
    </source>
</evidence>
<feature type="domain" description="Polysaccharide export protein N-terminal" evidence="16">
    <location>
        <begin position="89"/>
        <end position="161"/>
    </location>
</feature>
<evidence type="ECO:0000256" key="10">
    <source>
        <dbReference type="ARBA" id="ARBA00023114"/>
    </source>
</evidence>
<evidence type="ECO:0000256" key="14">
    <source>
        <dbReference type="ARBA" id="ARBA00023288"/>
    </source>
</evidence>
<keyword evidence="14" id="KW-0449">Lipoprotein</keyword>
<evidence type="ECO:0000256" key="4">
    <source>
        <dbReference type="ARBA" id="ARBA00022452"/>
    </source>
</evidence>
<comment type="similarity">
    <text evidence="2">Belongs to the BexD/CtrA/VexA family.</text>
</comment>
<comment type="subcellular location">
    <subcellularLocation>
        <location evidence="1">Cell outer membrane</location>
        <topology evidence="1">Multi-pass membrane protein</topology>
    </subcellularLocation>
</comment>